<sequence length="123" mass="13819">MRMRVLICGSRNWKEEDVIPEYRIEEYIKTLPPNAVIVHGAAPGADTVADRVARERGHTVIEFKANWTLYGDAAGPIRNQEMLDIGKPDRVVAFHEDIVNSVGTKDMIARARKAMLPVEMFNG</sequence>
<dbReference type="InterPro" id="IPR019627">
    <property type="entry name" value="YAcAr"/>
</dbReference>
<dbReference type="EMBL" id="MT143884">
    <property type="protein sequence ID" value="QJB04524.1"/>
    <property type="molecule type" value="Genomic_DNA"/>
</dbReference>
<reference evidence="2" key="1">
    <citation type="submission" date="2020-03" db="EMBL/GenBank/DDBJ databases">
        <title>The deep terrestrial virosphere.</title>
        <authorList>
            <person name="Holmfeldt K."/>
            <person name="Nilsson E."/>
            <person name="Simone D."/>
            <person name="Lopez-Fernandez M."/>
            <person name="Wu X."/>
            <person name="de Brujin I."/>
            <person name="Lundin D."/>
            <person name="Andersson A."/>
            <person name="Bertilsson S."/>
            <person name="Dopson M."/>
        </authorList>
    </citation>
    <scope>NUCLEOTIDE SEQUENCE</scope>
    <source>
        <strain evidence="2">MM171B00234</strain>
    </source>
</reference>
<accession>A0A6M3MAR0</accession>
<dbReference type="Pfam" id="PF10686">
    <property type="entry name" value="YAcAr"/>
    <property type="match status" value="1"/>
</dbReference>
<dbReference type="AlphaFoldDB" id="A0A6M3MAR0"/>
<organism evidence="2">
    <name type="scientific">viral metagenome</name>
    <dbReference type="NCBI Taxonomy" id="1070528"/>
    <lineage>
        <taxon>unclassified sequences</taxon>
        <taxon>metagenomes</taxon>
        <taxon>organismal metagenomes</taxon>
    </lineage>
</organism>
<name>A0A6M3MAR0_9ZZZZ</name>
<gene>
    <name evidence="2" type="ORF">MM171B00234_0025</name>
</gene>
<proteinExistence type="predicted"/>
<evidence type="ECO:0000313" key="2">
    <source>
        <dbReference type="EMBL" id="QJB04524.1"/>
    </source>
</evidence>
<evidence type="ECO:0000259" key="1">
    <source>
        <dbReference type="Pfam" id="PF10686"/>
    </source>
</evidence>
<feature type="domain" description="YspA cpYpsA-related SLOG" evidence="1">
    <location>
        <begin position="3"/>
        <end position="70"/>
    </location>
</feature>
<protein>
    <recommendedName>
        <fullName evidence="1">YspA cpYpsA-related SLOG domain-containing protein</fullName>
    </recommendedName>
</protein>